<sequence>IKYISLFQQFVNAHLACVTNFVHPLLSVSQLVKQQCLLCVYTTIFHFSGMHETKCTNSCGATFLPFLKHKTLLRLLNKHEHMSWGSNGQPYKEKNRSLNSKCSSDILSELKQVVVKTKCLTAQTQNDTFVFMTL</sequence>
<name>A0A3Q3K7A8_MONAL</name>
<accession>A0A3Q3K7A8</accession>
<keyword evidence="2" id="KW-1185">Reference proteome</keyword>
<evidence type="ECO:0000313" key="2">
    <source>
        <dbReference type="Proteomes" id="UP000261600"/>
    </source>
</evidence>
<evidence type="ECO:0000313" key="1">
    <source>
        <dbReference type="Ensembl" id="ENSMALP00000028930.1"/>
    </source>
</evidence>
<proteinExistence type="predicted"/>
<organism evidence="1 2">
    <name type="scientific">Monopterus albus</name>
    <name type="common">Swamp eel</name>
    <dbReference type="NCBI Taxonomy" id="43700"/>
    <lineage>
        <taxon>Eukaryota</taxon>
        <taxon>Metazoa</taxon>
        <taxon>Chordata</taxon>
        <taxon>Craniata</taxon>
        <taxon>Vertebrata</taxon>
        <taxon>Euteleostomi</taxon>
        <taxon>Actinopterygii</taxon>
        <taxon>Neopterygii</taxon>
        <taxon>Teleostei</taxon>
        <taxon>Neoteleostei</taxon>
        <taxon>Acanthomorphata</taxon>
        <taxon>Anabantaria</taxon>
        <taxon>Synbranchiformes</taxon>
        <taxon>Synbranchidae</taxon>
        <taxon>Monopterus</taxon>
    </lineage>
</organism>
<dbReference type="Proteomes" id="UP000261600">
    <property type="component" value="Unplaced"/>
</dbReference>
<dbReference type="Ensembl" id="ENSMALT00000029452.1">
    <property type="protein sequence ID" value="ENSMALP00000028930.1"/>
    <property type="gene ID" value="ENSMALG00000020017.1"/>
</dbReference>
<reference evidence="1" key="1">
    <citation type="submission" date="2025-08" db="UniProtKB">
        <authorList>
            <consortium name="Ensembl"/>
        </authorList>
    </citation>
    <scope>IDENTIFICATION</scope>
</reference>
<protein>
    <submittedName>
        <fullName evidence="1">Uncharacterized protein</fullName>
    </submittedName>
</protein>
<reference evidence="1" key="2">
    <citation type="submission" date="2025-09" db="UniProtKB">
        <authorList>
            <consortium name="Ensembl"/>
        </authorList>
    </citation>
    <scope>IDENTIFICATION</scope>
</reference>
<dbReference type="AlphaFoldDB" id="A0A3Q3K7A8"/>